<evidence type="ECO:0000256" key="3">
    <source>
        <dbReference type="ARBA" id="ARBA00022827"/>
    </source>
</evidence>
<evidence type="ECO:0000313" key="8">
    <source>
        <dbReference type="Proteomes" id="UP000198418"/>
    </source>
</evidence>
<dbReference type="SUPFAM" id="SSF52343">
    <property type="entry name" value="Ferredoxin reductase-like, C-terminal NADP-linked domain"/>
    <property type="match status" value="1"/>
</dbReference>
<dbReference type="InterPro" id="IPR017938">
    <property type="entry name" value="Riboflavin_synthase-like_b-brl"/>
</dbReference>
<reference evidence="8" key="1">
    <citation type="submission" date="2017-06" db="EMBL/GenBank/DDBJ databases">
        <authorList>
            <person name="Varghese N."/>
            <person name="Submissions S."/>
        </authorList>
    </citation>
    <scope>NUCLEOTIDE SEQUENCE [LARGE SCALE GENOMIC DNA]</scope>
    <source>
        <strain evidence="8">DSM 137</strain>
    </source>
</reference>
<dbReference type="InterPro" id="IPR015701">
    <property type="entry name" value="FNR"/>
</dbReference>
<dbReference type="SUPFAM" id="SSF63380">
    <property type="entry name" value="Riboflavin synthase domain-like"/>
    <property type="match status" value="1"/>
</dbReference>
<dbReference type="InterPro" id="IPR039261">
    <property type="entry name" value="FNR_nucleotide-bd"/>
</dbReference>
<evidence type="ECO:0000313" key="7">
    <source>
        <dbReference type="EMBL" id="SNB50993.1"/>
    </source>
</evidence>
<dbReference type="Gene3D" id="3.40.50.80">
    <property type="entry name" value="Nucleotide-binding domain of ferredoxin-NADP reductase (FNR) module"/>
    <property type="match status" value="1"/>
</dbReference>
<dbReference type="PROSITE" id="PS51384">
    <property type="entry name" value="FAD_FR"/>
    <property type="match status" value="1"/>
</dbReference>
<dbReference type="InterPro" id="IPR001433">
    <property type="entry name" value="OxRdtase_FAD/NAD-bd"/>
</dbReference>
<dbReference type="PRINTS" id="PR00371">
    <property type="entry name" value="FPNCR"/>
</dbReference>
<evidence type="ECO:0000259" key="6">
    <source>
        <dbReference type="PROSITE" id="PS51384"/>
    </source>
</evidence>
<dbReference type="InterPro" id="IPR001709">
    <property type="entry name" value="Flavoprot_Pyr_Nucl_cyt_Rdtase"/>
</dbReference>
<accession>A0A212PVK5</accession>
<dbReference type="RefSeq" id="WP_088518537.1">
    <property type="nucleotide sequence ID" value="NZ_FYDG01000001.1"/>
</dbReference>
<organism evidence="7 8">
    <name type="scientific">Rhodoblastus acidophilus</name>
    <name type="common">Rhodopseudomonas acidophila</name>
    <dbReference type="NCBI Taxonomy" id="1074"/>
    <lineage>
        <taxon>Bacteria</taxon>
        <taxon>Pseudomonadati</taxon>
        <taxon>Pseudomonadota</taxon>
        <taxon>Alphaproteobacteria</taxon>
        <taxon>Hyphomicrobiales</taxon>
        <taxon>Rhodoblastaceae</taxon>
        <taxon>Rhodoblastus</taxon>
    </lineage>
</organism>
<keyword evidence="8" id="KW-1185">Reference proteome</keyword>
<protein>
    <submittedName>
        <fullName evidence="7">Ferredoxin--NADP+ reductase</fullName>
    </submittedName>
</protein>
<dbReference type="Pfam" id="PF00175">
    <property type="entry name" value="NAD_binding_1"/>
    <property type="match status" value="1"/>
</dbReference>
<gene>
    <name evidence="7" type="ORF">SAMN06265338_10116</name>
</gene>
<keyword evidence="3" id="KW-0274">FAD</keyword>
<evidence type="ECO:0000256" key="1">
    <source>
        <dbReference type="ARBA" id="ARBA00001974"/>
    </source>
</evidence>
<proteinExistence type="predicted"/>
<keyword evidence="2" id="KW-0285">Flavoprotein</keyword>
<dbReference type="Pfam" id="PF00970">
    <property type="entry name" value="FAD_binding_6"/>
    <property type="match status" value="1"/>
</dbReference>
<keyword evidence="4" id="KW-0521">NADP</keyword>
<dbReference type="InterPro" id="IPR008333">
    <property type="entry name" value="Cbr1-like_FAD-bd_dom"/>
</dbReference>
<evidence type="ECO:0000256" key="4">
    <source>
        <dbReference type="ARBA" id="ARBA00022857"/>
    </source>
</evidence>
<dbReference type="Proteomes" id="UP000198418">
    <property type="component" value="Unassembled WGS sequence"/>
</dbReference>
<feature type="domain" description="FAD-binding FR-type" evidence="6">
    <location>
        <begin position="8"/>
        <end position="127"/>
    </location>
</feature>
<dbReference type="InterPro" id="IPR017927">
    <property type="entry name" value="FAD-bd_FR_type"/>
</dbReference>
<evidence type="ECO:0000256" key="2">
    <source>
        <dbReference type="ARBA" id="ARBA00022630"/>
    </source>
</evidence>
<dbReference type="GO" id="GO:0016491">
    <property type="term" value="F:oxidoreductase activity"/>
    <property type="evidence" value="ECO:0007669"/>
    <property type="project" value="UniProtKB-KW"/>
</dbReference>
<dbReference type="AlphaFoldDB" id="A0A212PVK5"/>
<keyword evidence="5" id="KW-0560">Oxidoreductase</keyword>
<sequence>MSLSEATDRLWTATLVANTRITPANSPEDVRRLRFSADGGFSGQIGQCLRVRAPGQFGQRFHERLYSIADLEPAGGRLAVELLVRRCHVIDDFNGERYDGVASNYLCDLPVGGQIEFVGPLGHPFAIPADREAGLLMIGMGTGIAPFRGLVRRIYDELGGWKGPVRLFHGARSGLEMLYQNQENGDLGLYYDQPTFKAFEAVSPRPHFDEPPALDEALLAHAGEVWDMLQDKRTHVFIAGPEAMLPMLDKAMARVVGSAETWEACRAKLQAAGQWRDVLY</sequence>
<evidence type="ECO:0000256" key="5">
    <source>
        <dbReference type="ARBA" id="ARBA00023002"/>
    </source>
</evidence>
<dbReference type="PANTHER" id="PTHR43314">
    <property type="match status" value="1"/>
</dbReference>
<dbReference type="Gene3D" id="2.40.30.10">
    <property type="entry name" value="Translation factors"/>
    <property type="match status" value="1"/>
</dbReference>
<comment type="cofactor">
    <cofactor evidence="1">
        <name>FAD</name>
        <dbReference type="ChEBI" id="CHEBI:57692"/>
    </cofactor>
</comment>
<name>A0A212PVK5_RHOAC</name>
<dbReference type="OrthoDB" id="9816402at2"/>
<dbReference type="EMBL" id="FYDG01000001">
    <property type="protein sequence ID" value="SNB50993.1"/>
    <property type="molecule type" value="Genomic_DNA"/>
</dbReference>